<dbReference type="PANTHER" id="PTHR43489:SF7">
    <property type="entry name" value="3-DEHYDRO-D-GULOSIDE 4-EPIMERASE-RELATED"/>
    <property type="match status" value="1"/>
</dbReference>
<proteinExistence type="predicted"/>
<dbReference type="Pfam" id="PF01261">
    <property type="entry name" value="AP_endonuc_2"/>
    <property type="match status" value="1"/>
</dbReference>
<dbReference type="Gene3D" id="3.20.20.150">
    <property type="entry name" value="Divalent-metal-dependent TIM barrel enzymes"/>
    <property type="match status" value="1"/>
</dbReference>
<feature type="domain" description="Xylose isomerase-like TIM barrel" evidence="2">
    <location>
        <begin position="24"/>
        <end position="246"/>
    </location>
</feature>
<keyword evidence="4" id="KW-1185">Reference proteome</keyword>
<accession>A0ABY2NSS5</accession>
<protein>
    <submittedName>
        <fullName evidence="3">Sugar phosphate isomerase/epimerase</fullName>
    </submittedName>
</protein>
<evidence type="ECO:0000313" key="4">
    <source>
        <dbReference type="Proteomes" id="UP000298112"/>
    </source>
</evidence>
<dbReference type="InterPro" id="IPR050417">
    <property type="entry name" value="Sugar_Epim/Isomerase"/>
</dbReference>
<sequence>MKIAISNIIWPKGEENFEEFLKTSQELGFDAVELALNCIWEEPIQTNKVKFDQLKELLLKYGLEISALHSVTYTRPDLEFFATNQKKEELIDYIKRYIDISLYLGCKNIVYGSPTSRRKNNKPTQVCEEIFLDSLSQVDLYCNRSVIFNIEPLNSKICEFINSMREAKELLVKRKFNSIGIQLDIRNCIENGETPEDYLYVKEYVHHCQVGNPGLTIPGDVYLSEHLSFSSVLRQSDYNGFVAGEILSEDKDSYRNNLKKAFSSLNQIYGSSN</sequence>
<gene>
    <name evidence="3" type="ORF">EHQ95_02030</name>
</gene>
<dbReference type="SUPFAM" id="SSF51658">
    <property type="entry name" value="Xylose isomerase-like"/>
    <property type="match status" value="1"/>
</dbReference>
<dbReference type="InterPro" id="IPR036237">
    <property type="entry name" value="Xyl_isomerase-like_sf"/>
</dbReference>
<evidence type="ECO:0000256" key="1">
    <source>
        <dbReference type="ARBA" id="ARBA00023235"/>
    </source>
</evidence>
<keyword evidence="1 3" id="KW-0413">Isomerase</keyword>
<dbReference type="InterPro" id="IPR013022">
    <property type="entry name" value="Xyl_isomerase-like_TIM-brl"/>
</dbReference>
<comment type="caution">
    <text evidence="3">The sequence shown here is derived from an EMBL/GenBank/DDBJ whole genome shotgun (WGS) entry which is preliminary data.</text>
</comment>
<name>A0ABY2NSS5_9LEPT</name>
<dbReference type="EMBL" id="RQHF01000008">
    <property type="protein sequence ID" value="TGM60678.1"/>
    <property type="molecule type" value="Genomic_DNA"/>
</dbReference>
<evidence type="ECO:0000313" key="3">
    <source>
        <dbReference type="EMBL" id="TGM60678.1"/>
    </source>
</evidence>
<reference evidence="4" key="1">
    <citation type="journal article" date="2019" name="PLoS Negl. Trop. Dis.">
        <title>Revisiting the worldwide diversity of Leptospira species in the environment.</title>
        <authorList>
            <person name="Vincent A.T."/>
            <person name="Schiettekatte O."/>
            <person name="Bourhy P."/>
            <person name="Veyrier F.J."/>
            <person name="Picardeau M."/>
        </authorList>
    </citation>
    <scope>NUCLEOTIDE SEQUENCE [LARGE SCALE GENOMIC DNA]</scope>
    <source>
        <strain evidence="4">201601955</strain>
    </source>
</reference>
<evidence type="ECO:0000259" key="2">
    <source>
        <dbReference type="Pfam" id="PF01261"/>
    </source>
</evidence>
<dbReference type="RefSeq" id="WP_135656790.1">
    <property type="nucleotide sequence ID" value="NZ_RQHF01000008.1"/>
</dbReference>
<dbReference type="Proteomes" id="UP000298112">
    <property type="component" value="Unassembled WGS sequence"/>
</dbReference>
<organism evidence="3 4">
    <name type="scientific">Leptospira vanthielii</name>
    <dbReference type="NCBI Taxonomy" id="293085"/>
    <lineage>
        <taxon>Bacteria</taxon>
        <taxon>Pseudomonadati</taxon>
        <taxon>Spirochaetota</taxon>
        <taxon>Spirochaetia</taxon>
        <taxon>Leptospirales</taxon>
        <taxon>Leptospiraceae</taxon>
        <taxon>Leptospira</taxon>
    </lineage>
</organism>
<dbReference type="GO" id="GO:0016853">
    <property type="term" value="F:isomerase activity"/>
    <property type="evidence" value="ECO:0007669"/>
    <property type="project" value="UniProtKB-KW"/>
</dbReference>
<dbReference type="PANTHER" id="PTHR43489">
    <property type="entry name" value="ISOMERASE"/>
    <property type="match status" value="1"/>
</dbReference>